<keyword evidence="2" id="KW-0274">FAD</keyword>
<dbReference type="InterPro" id="IPR016167">
    <property type="entry name" value="FAD-bd_PCMH_sub1"/>
</dbReference>
<dbReference type="GO" id="GO:0071949">
    <property type="term" value="F:FAD binding"/>
    <property type="evidence" value="ECO:0007669"/>
    <property type="project" value="InterPro"/>
</dbReference>
<dbReference type="Pfam" id="PF03450">
    <property type="entry name" value="CO_deh_flav_C"/>
    <property type="match status" value="1"/>
</dbReference>
<dbReference type="AlphaFoldDB" id="A0A193G8R9"/>
<feature type="domain" description="FAD-binding PCMH-type" evidence="4">
    <location>
        <begin position="1"/>
        <end position="176"/>
    </location>
</feature>
<dbReference type="KEGG" id="bfz:BAU07_03950"/>
<evidence type="ECO:0000256" key="3">
    <source>
        <dbReference type="ARBA" id="ARBA00023002"/>
    </source>
</evidence>
<dbReference type="Gene3D" id="3.30.465.10">
    <property type="match status" value="1"/>
</dbReference>
<dbReference type="PANTHER" id="PTHR42659">
    <property type="entry name" value="XANTHINE DEHYDROGENASE SUBUNIT C-RELATED"/>
    <property type="match status" value="1"/>
</dbReference>
<dbReference type="InterPro" id="IPR002346">
    <property type="entry name" value="Mopterin_DH_FAD-bd"/>
</dbReference>
<keyword evidence="1" id="KW-0285">Flavoprotein</keyword>
<evidence type="ECO:0000256" key="1">
    <source>
        <dbReference type="ARBA" id="ARBA00022630"/>
    </source>
</evidence>
<dbReference type="STRING" id="463014.BAU07_03950"/>
<dbReference type="Proteomes" id="UP000091926">
    <property type="component" value="Chromosome"/>
</dbReference>
<evidence type="ECO:0000313" key="5">
    <source>
        <dbReference type="EMBL" id="ANN76382.1"/>
    </source>
</evidence>
<dbReference type="PROSITE" id="PS51387">
    <property type="entry name" value="FAD_PCMH"/>
    <property type="match status" value="1"/>
</dbReference>
<evidence type="ECO:0000256" key="2">
    <source>
        <dbReference type="ARBA" id="ARBA00022827"/>
    </source>
</evidence>
<dbReference type="SUPFAM" id="SSF55447">
    <property type="entry name" value="CO dehydrogenase flavoprotein C-terminal domain-like"/>
    <property type="match status" value="1"/>
</dbReference>
<name>A0A193G8R9_9BORD</name>
<protein>
    <submittedName>
        <fullName evidence="5">Molybdopterin dehydrogenase</fullName>
    </submittedName>
</protein>
<sequence>MKPAPFNLHQPRTLQETLHLLAGASNARVIAGGQSLMPMLNMRLAMPDDVIDLNGVEDLSHIREEGDEIVIGAMARQRDLEFSPLIADRVPVMHQAVLNVGHRQTRNRGTIGGSVCHMDPSAELPAMCVLLDARMVIQSARGRRVVPAREFGVGLMSTCLAPDELLVEIRLRPWRRGHGWHFVEYARRHGDFAVASACALLERDDAGKLARAALALGGVCAAPLRLPQAERLLVEGNGEPEALHAAAAVAGHCDALEDPAYPAWYRQRLATRLLQQAMEQALARALGAHGRA</sequence>
<keyword evidence="3" id="KW-0560">Oxidoreductase</keyword>
<dbReference type="InterPro" id="IPR005107">
    <property type="entry name" value="CO_DH_flav_C"/>
</dbReference>
<gene>
    <name evidence="5" type="ORF">BAU07_03950</name>
</gene>
<dbReference type="SUPFAM" id="SSF56176">
    <property type="entry name" value="FAD-binding/transporter-associated domain-like"/>
    <property type="match status" value="1"/>
</dbReference>
<dbReference type="InterPro" id="IPR016166">
    <property type="entry name" value="FAD-bd_PCMH"/>
</dbReference>
<dbReference type="GO" id="GO:0016491">
    <property type="term" value="F:oxidoreductase activity"/>
    <property type="evidence" value="ECO:0007669"/>
    <property type="project" value="UniProtKB-KW"/>
</dbReference>
<proteinExistence type="predicted"/>
<reference evidence="5 6" key="1">
    <citation type="submission" date="2016-06" db="EMBL/GenBank/DDBJ databases">
        <title>Complete genome sequences of Bordetella bronchialis and Bordetella flabilis.</title>
        <authorList>
            <person name="LiPuma J.J."/>
            <person name="Spilker T."/>
        </authorList>
    </citation>
    <scope>NUCLEOTIDE SEQUENCE [LARGE SCALE GENOMIC DNA]</scope>
    <source>
        <strain evidence="5 6">AU10664</strain>
    </source>
</reference>
<dbReference type="SMART" id="SM01092">
    <property type="entry name" value="CO_deh_flav_C"/>
    <property type="match status" value="1"/>
</dbReference>
<dbReference type="RefSeq" id="WP_066654331.1">
    <property type="nucleotide sequence ID" value="NZ_CBCSCL010000010.1"/>
</dbReference>
<dbReference type="InterPro" id="IPR016169">
    <property type="entry name" value="FAD-bd_PCMH_sub2"/>
</dbReference>
<keyword evidence="6" id="KW-1185">Reference proteome</keyword>
<dbReference type="PANTHER" id="PTHR42659:SF2">
    <property type="entry name" value="XANTHINE DEHYDROGENASE SUBUNIT C-RELATED"/>
    <property type="match status" value="1"/>
</dbReference>
<evidence type="ECO:0000259" key="4">
    <source>
        <dbReference type="PROSITE" id="PS51387"/>
    </source>
</evidence>
<organism evidence="5 6">
    <name type="scientific">Bordetella flabilis</name>
    <dbReference type="NCBI Taxonomy" id="463014"/>
    <lineage>
        <taxon>Bacteria</taxon>
        <taxon>Pseudomonadati</taxon>
        <taxon>Pseudomonadota</taxon>
        <taxon>Betaproteobacteria</taxon>
        <taxon>Burkholderiales</taxon>
        <taxon>Alcaligenaceae</taxon>
        <taxon>Bordetella</taxon>
    </lineage>
</organism>
<accession>A0A193G8R9</accession>
<dbReference type="InterPro" id="IPR051312">
    <property type="entry name" value="Diverse_Substr_Oxidored"/>
</dbReference>
<dbReference type="EMBL" id="CP016172">
    <property type="protein sequence ID" value="ANN76382.1"/>
    <property type="molecule type" value="Genomic_DNA"/>
</dbReference>
<dbReference type="Pfam" id="PF00941">
    <property type="entry name" value="FAD_binding_5"/>
    <property type="match status" value="1"/>
</dbReference>
<dbReference type="Gene3D" id="3.30.390.50">
    <property type="entry name" value="CO dehydrogenase flavoprotein, C-terminal domain"/>
    <property type="match status" value="1"/>
</dbReference>
<evidence type="ECO:0000313" key="6">
    <source>
        <dbReference type="Proteomes" id="UP000091926"/>
    </source>
</evidence>
<dbReference type="InterPro" id="IPR036318">
    <property type="entry name" value="FAD-bd_PCMH-like_sf"/>
</dbReference>
<dbReference type="Gene3D" id="3.30.43.10">
    <property type="entry name" value="Uridine Diphospho-n-acetylenolpyruvylglucosamine Reductase, domain 2"/>
    <property type="match status" value="1"/>
</dbReference>
<dbReference type="InterPro" id="IPR036683">
    <property type="entry name" value="CO_DH_flav_C_dom_sf"/>
</dbReference>